<comment type="similarity">
    <text evidence="2">Belongs to the G-protein coupled receptor 2 family. Adhesion G-protein coupled receptor (ADGR) subfamily.</text>
</comment>
<evidence type="ECO:0000259" key="24">
    <source>
        <dbReference type="PROSITE" id="PS50026"/>
    </source>
</evidence>
<protein>
    <recommendedName>
        <fullName evidence="19">EGF-like module receptor 1</fullName>
    </recommendedName>
    <alternativeName>
        <fullName evidence="18">EGF-like module-containing mucin-like hormone receptor-like 1</fullName>
    </alternativeName>
    <alternativeName>
        <fullName evidence="20">EMR1 hormone receptor</fullName>
    </alternativeName>
</protein>
<evidence type="ECO:0000256" key="16">
    <source>
        <dbReference type="ARBA" id="ARBA00023180"/>
    </source>
</evidence>
<accession>S7NKG9</accession>
<evidence type="ECO:0000256" key="21">
    <source>
        <dbReference type="PROSITE-ProRule" id="PRU00076"/>
    </source>
</evidence>
<evidence type="ECO:0000256" key="15">
    <source>
        <dbReference type="ARBA" id="ARBA00023170"/>
    </source>
</evidence>
<comment type="caution">
    <text evidence="21">Lacks conserved residue(s) required for the propagation of feature annotation.</text>
</comment>
<feature type="transmembrane region" description="Helical" evidence="22">
    <location>
        <begin position="528"/>
        <end position="553"/>
    </location>
</feature>
<dbReference type="eggNOG" id="KOG4193">
    <property type="taxonomic scope" value="Eukaryota"/>
</dbReference>
<evidence type="ECO:0000259" key="26">
    <source>
        <dbReference type="PROSITE" id="PS50261"/>
    </source>
</evidence>
<feature type="domain" description="EGF-like" evidence="24">
    <location>
        <begin position="11"/>
        <end position="48"/>
    </location>
</feature>
<dbReference type="InterPro" id="IPR049883">
    <property type="entry name" value="NOTCH1_EGF-like"/>
</dbReference>
<evidence type="ECO:0000256" key="11">
    <source>
        <dbReference type="ARBA" id="ARBA00023040"/>
    </source>
</evidence>
<dbReference type="Gene3D" id="2.60.220.50">
    <property type="match status" value="1"/>
</dbReference>
<keyword evidence="10 22" id="KW-1133">Transmembrane helix</keyword>
<dbReference type="Pfam" id="PF07645">
    <property type="entry name" value="EGF_CA"/>
    <property type="match status" value="6"/>
</dbReference>
<keyword evidence="14 21" id="KW-1015">Disulfide bond</keyword>
<gene>
    <name evidence="27" type="ORF">D623_10003012</name>
</gene>
<dbReference type="SUPFAM" id="SSF81321">
    <property type="entry name" value="Family A G protein-coupled receptor-like"/>
    <property type="match status" value="2"/>
</dbReference>
<dbReference type="FunFam" id="2.10.25.10:FF:000453">
    <property type="entry name" value="Adhesion G protein-coupled receptor E1"/>
    <property type="match status" value="1"/>
</dbReference>
<dbReference type="PROSITE" id="PS00010">
    <property type="entry name" value="ASX_HYDROXYL"/>
    <property type="match status" value="5"/>
</dbReference>
<feature type="transmembrane region" description="Helical" evidence="22">
    <location>
        <begin position="1351"/>
        <end position="1372"/>
    </location>
</feature>
<dbReference type="SUPFAM" id="SSF57196">
    <property type="entry name" value="EGF/Laminin"/>
    <property type="match status" value="3"/>
</dbReference>
<dbReference type="InterPro" id="IPR017983">
    <property type="entry name" value="GPCR_2_secretin-like_CS"/>
</dbReference>
<evidence type="ECO:0000313" key="27">
    <source>
        <dbReference type="EMBL" id="EPQ17891.1"/>
    </source>
</evidence>
<feature type="transmembrane region" description="Helical" evidence="22">
    <location>
        <begin position="1266"/>
        <end position="1285"/>
    </location>
</feature>
<dbReference type="InterPro" id="IPR001740">
    <property type="entry name" value="GPCR_2_EMR1-like_rcpt"/>
</dbReference>
<evidence type="ECO:0000259" key="25">
    <source>
        <dbReference type="PROSITE" id="PS50221"/>
    </source>
</evidence>
<dbReference type="InterPro" id="IPR057244">
    <property type="entry name" value="GAIN_B"/>
</dbReference>
<keyword evidence="3" id="KW-1003">Cell membrane</keyword>
<keyword evidence="8" id="KW-0106">Calcium</keyword>
<dbReference type="SMART" id="SM00303">
    <property type="entry name" value="GPS"/>
    <property type="match status" value="1"/>
</dbReference>
<feature type="signal peptide" evidence="23">
    <location>
        <begin position="1"/>
        <end position="15"/>
    </location>
</feature>
<evidence type="ECO:0000256" key="20">
    <source>
        <dbReference type="ARBA" id="ARBA00083098"/>
    </source>
</evidence>
<dbReference type="FunFam" id="2.10.25.10:FF:000243">
    <property type="entry name" value="Adhesion G protein-coupled receptor E1"/>
    <property type="match status" value="2"/>
</dbReference>
<keyword evidence="15 27" id="KW-0675">Receptor</keyword>
<dbReference type="GO" id="GO:0005509">
    <property type="term" value="F:calcium ion binding"/>
    <property type="evidence" value="ECO:0007669"/>
    <property type="project" value="InterPro"/>
</dbReference>
<organism evidence="27 28">
    <name type="scientific">Myotis brandtii</name>
    <name type="common">Brandt's bat</name>
    <dbReference type="NCBI Taxonomy" id="109478"/>
    <lineage>
        <taxon>Eukaryota</taxon>
        <taxon>Metazoa</taxon>
        <taxon>Chordata</taxon>
        <taxon>Craniata</taxon>
        <taxon>Vertebrata</taxon>
        <taxon>Euteleostomi</taxon>
        <taxon>Mammalia</taxon>
        <taxon>Eutheria</taxon>
        <taxon>Laurasiatheria</taxon>
        <taxon>Chiroptera</taxon>
        <taxon>Yangochiroptera</taxon>
        <taxon>Vespertilionidae</taxon>
        <taxon>Myotis</taxon>
    </lineage>
</organism>
<name>S7NKG9_MYOBR</name>
<evidence type="ECO:0000256" key="23">
    <source>
        <dbReference type="SAM" id="SignalP"/>
    </source>
</evidence>
<evidence type="ECO:0000313" key="28">
    <source>
        <dbReference type="Proteomes" id="UP000052978"/>
    </source>
</evidence>
<dbReference type="PROSITE" id="PS50026">
    <property type="entry name" value="EGF_3"/>
    <property type="match status" value="5"/>
</dbReference>
<feature type="transmembrane region" description="Helical" evidence="22">
    <location>
        <begin position="595"/>
        <end position="620"/>
    </location>
</feature>
<keyword evidence="28" id="KW-1185">Reference proteome</keyword>
<dbReference type="PRINTS" id="PR01128">
    <property type="entry name" value="EMR1HORMONER"/>
</dbReference>
<evidence type="ECO:0000256" key="12">
    <source>
        <dbReference type="ARBA" id="ARBA00023130"/>
    </source>
</evidence>
<keyword evidence="9" id="KW-0391">Immunity</keyword>
<feature type="domain" description="EGF-like" evidence="24">
    <location>
        <begin position="149"/>
        <end position="184"/>
    </location>
</feature>
<feature type="chain" id="PRO_5012361878" description="EGF-like module receptor 1" evidence="23">
    <location>
        <begin position="16"/>
        <end position="1510"/>
    </location>
</feature>
<feature type="domain" description="EGF-like" evidence="24">
    <location>
        <begin position="100"/>
        <end position="137"/>
    </location>
</feature>
<feature type="transmembrane region" description="Helical" evidence="22">
    <location>
        <begin position="640"/>
        <end position="659"/>
    </location>
</feature>
<reference evidence="27 28" key="1">
    <citation type="journal article" date="2013" name="Nat. Commun.">
        <title>Genome analysis reveals insights into physiology and longevity of the Brandt's bat Myotis brandtii.</title>
        <authorList>
            <person name="Seim I."/>
            <person name="Fang X."/>
            <person name="Xiong Z."/>
            <person name="Lobanov A.V."/>
            <person name="Huang Z."/>
            <person name="Ma S."/>
            <person name="Feng Y."/>
            <person name="Turanov A.A."/>
            <person name="Zhu Y."/>
            <person name="Lenz T.L."/>
            <person name="Gerashchenko M.V."/>
            <person name="Fan D."/>
            <person name="Hee Yim S."/>
            <person name="Yao X."/>
            <person name="Jordan D."/>
            <person name="Xiong Y."/>
            <person name="Ma Y."/>
            <person name="Lyapunov A.N."/>
            <person name="Chen G."/>
            <person name="Kulakova O.I."/>
            <person name="Sun Y."/>
            <person name="Lee S.G."/>
            <person name="Bronson R.T."/>
            <person name="Moskalev A.A."/>
            <person name="Sunyaev S.R."/>
            <person name="Zhang G."/>
            <person name="Krogh A."/>
            <person name="Wang J."/>
            <person name="Gladyshev V.N."/>
        </authorList>
    </citation>
    <scope>NUCLEOTIDE SEQUENCE [LARGE SCALE GENOMIC DNA]</scope>
</reference>
<keyword evidence="5 22" id="KW-0812">Transmembrane</keyword>
<dbReference type="GO" id="GO:0002250">
    <property type="term" value="P:adaptive immune response"/>
    <property type="evidence" value="ECO:0007669"/>
    <property type="project" value="UniProtKB-KW"/>
</dbReference>
<keyword evidence="13 22" id="KW-0472">Membrane</keyword>
<feature type="domain" description="GAIN-B" evidence="25">
    <location>
        <begin position="364"/>
        <end position="525"/>
    </location>
</feature>
<dbReference type="InterPro" id="IPR009030">
    <property type="entry name" value="Growth_fac_rcpt_cys_sf"/>
</dbReference>
<keyword evidence="16" id="KW-0325">Glycoprotein</keyword>
<dbReference type="FunFam" id="2.10.25.10:FF:000464">
    <property type="entry name" value="Adhesion G protein-coupled receptor E1"/>
    <property type="match status" value="1"/>
</dbReference>
<dbReference type="SUPFAM" id="SSF57184">
    <property type="entry name" value="Growth factor receptor domain"/>
    <property type="match status" value="1"/>
</dbReference>
<dbReference type="PROSITE" id="PS01186">
    <property type="entry name" value="EGF_2"/>
    <property type="match status" value="1"/>
</dbReference>
<sequence>MWTFSLLLFWDTNECWDTTTCPAYATCTNTVGSYYCTCKRGFLSSNGLTQFRGPGVECKDIDECLDSGVCPEHSECANSLGSYSCHCQDGFIFNNSLCEDVDECADPRACPEHATCHNSFGSYSCVCNSGFESSSGNRSFHGPGGMCEDIDECLDMCPFNATCTNTLGSYFCTCHPGFAPSNGRLNFTEQEVECGDIDECVQDPSPCGPNSVCTNALGSYSCGCIVGFRPNPEGSWKYGNFSCKRVPFKCKEDVIPNNKQVLLCQVETAVEPEDVSFCALMNATFSVLDETCANKTTAVSLKSTAESFASVLEQTSTWSNFTKDETSTLATVLLESVESTALAAFLKPSTNGSQTVRTEHLDIESKVIKEECAEENVTFNLKAKGDEMKIGCSTIEESESIGTTGVAFVSFAGMESVIDESFFQDPQTPLTNSKRKLKMNSRIIGGIMTGEKKDGFSDPVIYTLENIEPKQKFERPICVSWSTDVGSGRWTPSGCVVLEASEMYTVCSCNRLANLAIIMASGELTMDFSLYVISLMGMIISLVCLLLAIATFLLCRAIRNRNTYLHLHLCVCLFLAKFLFLTGVDKTNNQIGCAIIAGFLHYLFLACFFWMLVEAVMLFLMVRNLKVVNYFNSRNVKMQYLCAFGYGLPGLVVVVSASVQPQGYGMHNRDALWLPCTAAQVAQARIQELLLALESSVKMQYLCAFGYGLPGLVVVVSASVQPQGYGMHNRDALWLPCTAAQVAQARIQELLLALESRLLTFKAFAQLFILGCSWVLGIFQVGPIASVMAYLFTIINSLQGAFIFLIHCLLSRQVREAYWRWITRKAKPSSQSQTSGVILSSIASTSKASSVPRTRRSPPPPILFLPVLPSRSPAMQPQLWALWAPESLSVLLILSGSEVENSGAFCHTCPEHARCFNRTHCVCKDGYQSVSGRRYFTEFYEKCEDIDECKTGLAKCKQKSYCRNEIGSYYCSCVPNIPILNWVASVFKLNHPDCYEGTAEKIQPSETIWTILKKSESKQYIAKKATQLLQSMELTIWNESLTSPGKHENSVLDIVYETKRCNEINKKTVLEAGNNTMDIDCNDAFKGTTRESKVALITYRSLGDILNGSFFSDRIGTLDIKLNSRVVSGTIGVKEKVYMSKPVFLTFKHTQADPILTVITYVGLSLSLLCLLLAALTFLLCRPIQNLSTTLHLQLCICLFLAHLLFLTGIDQTEPEVLCSIIAGVLHYLYLASFTWMLLEGLHLFLTVRNLKVANYTSAGRFKKRFMYPAGYGIPALIVAVSAIAGHKNYGTYTHCWLKIDKGFIWSFIGPVAIIVLINLVFYFQILWILRSKLSSLNKEVSTIQDTRVMTFKAIAQLFTLGCSWGLGFFMVDEVGKTIGLVIAYMFTIINVLQGVLLFVVHCLLNRQVRMEYKKWLSGVRKGVETESTEVSASTTHTKVVPGAVASDLTGSPGKSGVLCGQRRIRLWVAGRLVESSQREEVRPFFCPLTWSKAAWSMDQKDDRCLGTRF</sequence>
<evidence type="ECO:0000256" key="9">
    <source>
        <dbReference type="ARBA" id="ARBA00022859"/>
    </source>
</evidence>
<proteinExistence type="inferred from homology"/>
<dbReference type="InterPro" id="IPR046338">
    <property type="entry name" value="GAIN_dom_sf"/>
</dbReference>
<evidence type="ECO:0000256" key="4">
    <source>
        <dbReference type="ARBA" id="ARBA00022536"/>
    </source>
</evidence>
<keyword evidence="12" id="KW-1064">Adaptive immunity</keyword>
<dbReference type="FunFam" id="2.10.25.10:FF:000506">
    <property type="entry name" value="Adhesion G protein-coupled receptor E1"/>
    <property type="match status" value="1"/>
</dbReference>
<dbReference type="InterPro" id="IPR001881">
    <property type="entry name" value="EGF-like_Ca-bd_dom"/>
</dbReference>
<dbReference type="GO" id="GO:0007189">
    <property type="term" value="P:adenylate cyclase-activating G protein-coupled receptor signaling pathway"/>
    <property type="evidence" value="ECO:0007669"/>
    <property type="project" value="TreeGrafter"/>
</dbReference>
<feature type="transmembrane region" description="Helical" evidence="22">
    <location>
        <begin position="699"/>
        <end position="720"/>
    </location>
</feature>
<keyword evidence="17" id="KW-0807">Transducer</keyword>
<keyword evidence="6 23" id="KW-0732">Signal</keyword>
<dbReference type="PROSITE" id="PS50221">
    <property type="entry name" value="GAIN_B"/>
    <property type="match status" value="1"/>
</dbReference>
<feature type="transmembrane region" description="Helical" evidence="22">
    <location>
        <begin position="1191"/>
        <end position="1210"/>
    </location>
</feature>
<feature type="domain" description="EGF-like" evidence="24">
    <location>
        <begin position="60"/>
        <end position="99"/>
    </location>
</feature>
<keyword evidence="4 21" id="KW-0245">EGF-like domain</keyword>
<evidence type="ECO:0000256" key="8">
    <source>
        <dbReference type="ARBA" id="ARBA00022837"/>
    </source>
</evidence>
<evidence type="ECO:0000256" key="6">
    <source>
        <dbReference type="ARBA" id="ARBA00022729"/>
    </source>
</evidence>
<dbReference type="PROSITE" id="PS00650">
    <property type="entry name" value="G_PROTEIN_RECEP_F2_2"/>
    <property type="match status" value="2"/>
</dbReference>
<dbReference type="Pfam" id="PF01825">
    <property type="entry name" value="GPS"/>
    <property type="match status" value="1"/>
</dbReference>
<dbReference type="InterPro" id="IPR000832">
    <property type="entry name" value="GPCR_2_secretin-like"/>
</dbReference>
<dbReference type="SMART" id="SM00179">
    <property type="entry name" value="EGF_CA"/>
    <property type="match status" value="6"/>
</dbReference>
<feature type="transmembrane region" description="Helical" evidence="22">
    <location>
        <begin position="763"/>
        <end position="781"/>
    </location>
</feature>
<dbReference type="InterPro" id="IPR018097">
    <property type="entry name" value="EGF_Ca-bd_CS"/>
</dbReference>
<dbReference type="EMBL" id="KE164427">
    <property type="protein sequence ID" value="EPQ17891.1"/>
    <property type="molecule type" value="Genomic_DNA"/>
</dbReference>
<dbReference type="PROSITE" id="PS50261">
    <property type="entry name" value="G_PROTEIN_RECEP_F2_4"/>
    <property type="match status" value="2"/>
</dbReference>
<dbReference type="PRINTS" id="PR00249">
    <property type="entry name" value="GPCRSECRETIN"/>
</dbReference>
<dbReference type="Gene3D" id="2.10.25.10">
    <property type="entry name" value="Laminin"/>
    <property type="match status" value="7"/>
</dbReference>
<evidence type="ECO:0000256" key="17">
    <source>
        <dbReference type="ARBA" id="ARBA00023224"/>
    </source>
</evidence>
<dbReference type="FunFam" id="1.20.1070.10:FF:000054">
    <property type="entry name" value="Adhesion G protein-coupled receptor E3"/>
    <property type="match status" value="1"/>
</dbReference>
<feature type="transmembrane region" description="Helical" evidence="22">
    <location>
        <begin position="1222"/>
        <end position="1246"/>
    </location>
</feature>
<feature type="transmembrane region" description="Helical" evidence="22">
    <location>
        <begin position="1158"/>
        <end position="1179"/>
    </location>
</feature>
<dbReference type="FunFam" id="2.10.25.10:FF:000750">
    <property type="entry name" value="Putative adhesion G protein-coupled receptor E4P"/>
    <property type="match status" value="1"/>
</dbReference>
<evidence type="ECO:0000256" key="5">
    <source>
        <dbReference type="ARBA" id="ARBA00022692"/>
    </source>
</evidence>
<evidence type="ECO:0000256" key="2">
    <source>
        <dbReference type="ARBA" id="ARBA00007343"/>
    </source>
</evidence>
<evidence type="ECO:0000256" key="7">
    <source>
        <dbReference type="ARBA" id="ARBA00022737"/>
    </source>
</evidence>
<dbReference type="GO" id="GO:0005886">
    <property type="term" value="C:plasma membrane"/>
    <property type="evidence" value="ECO:0007669"/>
    <property type="project" value="UniProtKB-SubCell"/>
</dbReference>
<evidence type="ECO:0000256" key="22">
    <source>
        <dbReference type="SAM" id="Phobius"/>
    </source>
</evidence>
<feature type="domain" description="G-protein coupled receptors family 2 profile 2" evidence="26">
    <location>
        <begin position="530"/>
        <end position="811"/>
    </location>
</feature>
<dbReference type="SMART" id="SM00181">
    <property type="entry name" value="EGF"/>
    <property type="match status" value="7"/>
</dbReference>
<dbReference type="Pfam" id="PF00002">
    <property type="entry name" value="7tm_2"/>
    <property type="match status" value="3"/>
</dbReference>
<evidence type="ECO:0000256" key="14">
    <source>
        <dbReference type="ARBA" id="ARBA00023157"/>
    </source>
</evidence>
<feature type="transmembrane region" description="Helical" evidence="22">
    <location>
        <begin position="565"/>
        <end position="583"/>
    </location>
</feature>
<dbReference type="Proteomes" id="UP000052978">
    <property type="component" value="Unassembled WGS sequence"/>
</dbReference>
<feature type="domain" description="G-protein coupled receptors family 2 profile 2" evidence="26">
    <location>
        <begin position="1156"/>
        <end position="1406"/>
    </location>
</feature>
<dbReference type="PROSITE" id="PS01187">
    <property type="entry name" value="EGF_CA"/>
    <property type="match status" value="3"/>
</dbReference>
<comment type="subcellular location">
    <subcellularLocation>
        <location evidence="1">Cell membrane</location>
        <topology evidence="1">Multi-pass membrane protein</topology>
    </subcellularLocation>
</comment>
<dbReference type="InterPro" id="IPR000742">
    <property type="entry name" value="EGF"/>
</dbReference>
<evidence type="ECO:0000256" key="1">
    <source>
        <dbReference type="ARBA" id="ARBA00004651"/>
    </source>
</evidence>
<dbReference type="GO" id="GO:0004930">
    <property type="term" value="F:G protein-coupled receptor activity"/>
    <property type="evidence" value="ECO:0007669"/>
    <property type="project" value="UniProtKB-KW"/>
</dbReference>
<evidence type="ECO:0000256" key="10">
    <source>
        <dbReference type="ARBA" id="ARBA00022989"/>
    </source>
</evidence>
<dbReference type="InterPro" id="IPR000152">
    <property type="entry name" value="EGF-type_Asp/Asn_hydroxyl_site"/>
</dbReference>
<keyword evidence="7" id="KW-0677">Repeat</keyword>
<evidence type="ECO:0000256" key="18">
    <source>
        <dbReference type="ARBA" id="ARBA00081625"/>
    </source>
</evidence>
<dbReference type="PANTHER" id="PTHR12011:SF449">
    <property type="entry name" value="ADHESION G PROTEIN-COUPLED RECEPTOR E1"/>
    <property type="match status" value="1"/>
</dbReference>
<evidence type="ECO:0000256" key="19">
    <source>
        <dbReference type="ARBA" id="ARBA00082394"/>
    </source>
</evidence>
<evidence type="ECO:0000256" key="3">
    <source>
        <dbReference type="ARBA" id="ARBA00022475"/>
    </source>
</evidence>
<feature type="domain" description="EGF-like" evidence="24">
    <location>
        <begin position="196"/>
        <end position="233"/>
    </location>
</feature>
<dbReference type="CDD" id="cd00054">
    <property type="entry name" value="EGF_CA"/>
    <property type="match status" value="6"/>
</dbReference>
<feature type="transmembrane region" description="Helical" evidence="22">
    <location>
        <begin position="1305"/>
        <end position="1330"/>
    </location>
</feature>
<keyword evidence="11" id="KW-0297">G-protein coupled receptor</keyword>
<dbReference type="FunFam" id="2.60.220.50:FF:000013">
    <property type="entry name" value="Adhesion G protein-coupled receptor E1"/>
    <property type="match status" value="1"/>
</dbReference>
<dbReference type="Gene3D" id="1.20.1070.10">
    <property type="entry name" value="Rhodopsin 7-helix transmembrane proteins"/>
    <property type="match status" value="3"/>
</dbReference>
<feature type="disulfide bond" evidence="21">
    <location>
        <begin position="153"/>
        <end position="163"/>
    </location>
</feature>
<dbReference type="GO" id="GO:0007166">
    <property type="term" value="P:cell surface receptor signaling pathway"/>
    <property type="evidence" value="ECO:0007669"/>
    <property type="project" value="InterPro"/>
</dbReference>
<dbReference type="FunFam" id="2.10.25.10:FF:000177">
    <property type="entry name" value="Adhesion G protein-coupled receptor E2"/>
    <property type="match status" value="1"/>
</dbReference>
<dbReference type="InterPro" id="IPR000203">
    <property type="entry name" value="GPS"/>
</dbReference>
<feature type="transmembrane region" description="Helical" evidence="22">
    <location>
        <begin position="1378"/>
        <end position="1405"/>
    </location>
</feature>
<evidence type="ECO:0000256" key="13">
    <source>
        <dbReference type="ARBA" id="ARBA00023136"/>
    </source>
</evidence>
<dbReference type="PANTHER" id="PTHR12011">
    <property type="entry name" value="ADHESION G-PROTEIN COUPLED RECEPTOR"/>
    <property type="match status" value="1"/>
</dbReference>
<dbReference type="InterPro" id="IPR017981">
    <property type="entry name" value="GPCR_2-like_7TM"/>
</dbReference>